<dbReference type="EMBL" id="LR792683">
    <property type="protein sequence ID" value="CAB3392777.1"/>
    <property type="molecule type" value="Genomic_DNA"/>
</dbReference>
<proteinExistence type="predicted"/>
<organism evidence="1 2">
    <name type="scientific">Kyrpidia spormannii</name>
    <dbReference type="NCBI Taxonomy" id="2055160"/>
    <lineage>
        <taxon>Bacteria</taxon>
        <taxon>Bacillati</taxon>
        <taxon>Bacillota</taxon>
        <taxon>Bacilli</taxon>
        <taxon>Bacillales</taxon>
        <taxon>Alicyclobacillaceae</taxon>
        <taxon>Kyrpidia</taxon>
    </lineage>
</organism>
<dbReference type="Proteomes" id="UP000502196">
    <property type="component" value="Chromosome"/>
</dbReference>
<name>A0A6F9E624_9BACL</name>
<sequence length="65" mass="7400">MYRPTSVQRPKVPSSVSRRLAVIGIAGRRRSLAFTEIGEGRILKPQLDIEFLQGRVRGNPIPDRW</sequence>
<evidence type="ECO:0000313" key="2">
    <source>
        <dbReference type="Proteomes" id="UP000502196"/>
    </source>
</evidence>
<accession>A0A6F9E624</accession>
<evidence type="ECO:0000313" key="1">
    <source>
        <dbReference type="EMBL" id="CAB3392777.1"/>
    </source>
</evidence>
<reference evidence="1 2" key="1">
    <citation type="submission" date="2020-04" db="EMBL/GenBank/DDBJ databases">
        <authorList>
            <person name="Hogendoorn C."/>
        </authorList>
    </citation>
    <scope>NUCLEOTIDE SEQUENCE [LARGE SCALE GENOMIC DNA]</scope>
    <source>
        <strain evidence="1">COOX1</strain>
    </source>
</reference>
<gene>
    <name evidence="1" type="ORF">COOX1_1580</name>
</gene>
<protein>
    <submittedName>
        <fullName evidence="1">Uncharacterized protein</fullName>
    </submittedName>
</protein>
<dbReference type="AlphaFoldDB" id="A0A6F9E624"/>